<evidence type="ECO:0000313" key="4">
    <source>
        <dbReference type="WBParaSite" id="BPAG_0000562101-mRNA-1"/>
    </source>
</evidence>
<evidence type="ECO:0000313" key="3">
    <source>
        <dbReference type="Proteomes" id="UP000278627"/>
    </source>
</evidence>
<gene>
    <name evidence="2" type="ORF">BPAG_LOCUS5584</name>
</gene>
<name>A0A0N4TBN4_BRUPA</name>
<reference evidence="4" key="1">
    <citation type="submission" date="2017-02" db="UniProtKB">
        <authorList>
            <consortium name="WormBaseParasite"/>
        </authorList>
    </citation>
    <scope>IDENTIFICATION</scope>
</reference>
<reference evidence="2 3" key="2">
    <citation type="submission" date="2018-11" db="EMBL/GenBank/DDBJ databases">
        <authorList>
            <consortium name="Pathogen Informatics"/>
        </authorList>
    </citation>
    <scope>NUCLEOTIDE SEQUENCE [LARGE SCALE GENOMIC DNA]</scope>
</reference>
<dbReference type="STRING" id="6280.A0A0N4TBN4"/>
<organism evidence="4">
    <name type="scientific">Brugia pahangi</name>
    <name type="common">Filarial nematode worm</name>
    <dbReference type="NCBI Taxonomy" id="6280"/>
    <lineage>
        <taxon>Eukaryota</taxon>
        <taxon>Metazoa</taxon>
        <taxon>Ecdysozoa</taxon>
        <taxon>Nematoda</taxon>
        <taxon>Chromadorea</taxon>
        <taxon>Rhabditida</taxon>
        <taxon>Spirurina</taxon>
        <taxon>Spiruromorpha</taxon>
        <taxon>Filarioidea</taxon>
        <taxon>Onchocercidae</taxon>
        <taxon>Brugia</taxon>
    </lineage>
</organism>
<protein>
    <submittedName>
        <fullName evidence="4">Cadherin domain-containing protein</fullName>
    </submittedName>
</protein>
<proteinExistence type="predicted"/>
<dbReference type="Proteomes" id="UP000278627">
    <property type="component" value="Unassembled WGS sequence"/>
</dbReference>
<feature type="region of interest" description="Disordered" evidence="1">
    <location>
        <begin position="42"/>
        <end position="70"/>
    </location>
</feature>
<dbReference type="EMBL" id="UZAD01004083">
    <property type="protein sequence ID" value="VDN86770.1"/>
    <property type="molecule type" value="Genomic_DNA"/>
</dbReference>
<evidence type="ECO:0000256" key="1">
    <source>
        <dbReference type="SAM" id="MobiDB-lite"/>
    </source>
</evidence>
<evidence type="ECO:0000313" key="2">
    <source>
        <dbReference type="EMBL" id="VDN86770.1"/>
    </source>
</evidence>
<dbReference type="WBParaSite" id="BPAG_0000562101-mRNA-1">
    <property type="protein sequence ID" value="BPAG_0000562101-mRNA-1"/>
    <property type="gene ID" value="BPAG_0000562101"/>
</dbReference>
<keyword evidence="3" id="KW-1185">Reference proteome</keyword>
<accession>A0A0N4TBN4</accession>
<dbReference type="AlphaFoldDB" id="A0A0N4TBN4"/>
<sequence length="70" mass="7581">MASISVDDNSGHIASISVDDNSGHIVSISVDDNSGLRVLVGRQRSESMGSNEKQKVPWPPINKPLRRVQV</sequence>